<evidence type="ECO:0008006" key="4">
    <source>
        <dbReference type="Google" id="ProtNLM"/>
    </source>
</evidence>
<reference evidence="2 3" key="1">
    <citation type="submission" date="2022-12" db="EMBL/GenBank/DDBJ databases">
        <title>Two new species, Stenotrophomonas aracearum and Stenotrophomonas oahuensis, isolated from Anthurium (Araceae family) in Hawaii.</title>
        <authorList>
            <person name="Chunag S.C."/>
            <person name="Dobhal S."/>
            <person name="Alvarez A."/>
            <person name="Arif M."/>
        </authorList>
    </citation>
    <scope>NUCLEOTIDE SEQUENCE [LARGE SCALE GENOMIC DNA]</scope>
    <source>
        <strain evidence="2 3">A5586</strain>
    </source>
</reference>
<sequence length="58" mass="6584">MPQHPWLWMAALFLVPLMAALVVSLIVRKRGLRANAVLAWFVLVCWIGALTVIWLQVT</sequence>
<keyword evidence="1" id="KW-0812">Transmembrane</keyword>
<evidence type="ECO:0000313" key="3">
    <source>
        <dbReference type="Proteomes" id="UP001302072"/>
    </source>
</evidence>
<feature type="transmembrane region" description="Helical" evidence="1">
    <location>
        <begin position="6"/>
        <end position="27"/>
    </location>
</feature>
<evidence type="ECO:0000256" key="1">
    <source>
        <dbReference type="SAM" id="Phobius"/>
    </source>
</evidence>
<keyword evidence="3" id="KW-1185">Reference proteome</keyword>
<keyword evidence="1" id="KW-0472">Membrane</keyword>
<name>A0ABY9YN64_9GAMM</name>
<gene>
    <name evidence="2" type="ORF">PDM29_18675</name>
</gene>
<organism evidence="2 3">
    <name type="scientific">Stenotrophomonas oahuensis</name>
    <dbReference type="NCBI Taxonomy" id="3003271"/>
    <lineage>
        <taxon>Bacteria</taxon>
        <taxon>Pseudomonadati</taxon>
        <taxon>Pseudomonadota</taxon>
        <taxon>Gammaproteobacteria</taxon>
        <taxon>Lysobacterales</taxon>
        <taxon>Lysobacteraceae</taxon>
        <taxon>Stenotrophomonas</taxon>
    </lineage>
</organism>
<dbReference type="EMBL" id="CP115541">
    <property type="protein sequence ID" value="WNH52329.1"/>
    <property type="molecule type" value="Genomic_DNA"/>
</dbReference>
<evidence type="ECO:0000313" key="2">
    <source>
        <dbReference type="EMBL" id="WNH52329.1"/>
    </source>
</evidence>
<feature type="transmembrane region" description="Helical" evidence="1">
    <location>
        <begin position="34"/>
        <end position="55"/>
    </location>
</feature>
<protein>
    <recommendedName>
        <fullName evidence="4">Transmembrane protein</fullName>
    </recommendedName>
</protein>
<proteinExistence type="predicted"/>
<accession>A0ABY9YN64</accession>
<dbReference type="RefSeq" id="WP_311191532.1">
    <property type="nucleotide sequence ID" value="NZ_CP115541.1"/>
</dbReference>
<keyword evidence="1" id="KW-1133">Transmembrane helix</keyword>
<dbReference type="Proteomes" id="UP001302072">
    <property type="component" value="Chromosome"/>
</dbReference>